<evidence type="ECO:0000256" key="3">
    <source>
        <dbReference type="ARBA" id="ARBA00022946"/>
    </source>
</evidence>
<comment type="similarity">
    <text evidence="2">Belongs to the ATP11 family.</text>
</comment>
<dbReference type="GO" id="GO:0005739">
    <property type="term" value="C:mitochondrion"/>
    <property type="evidence" value="ECO:0007669"/>
    <property type="project" value="UniProtKB-SubCell"/>
</dbReference>
<reference evidence="6 7" key="1">
    <citation type="submission" date="2018-11" db="EMBL/GenBank/DDBJ databases">
        <title>Genome assembly of Steccherinum ochraceum LE-BIN_3174, the white-rot fungus of the Steccherinaceae family (The Residual Polyporoid clade, Polyporales, Basidiomycota).</title>
        <authorList>
            <person name="Fedorova T.V."/>
            <person name="Glazunova O.A."/>
            <person name="Landesman E.O."/>
            <person name="Moiseenko K.V."/>
            <person name="Psurtseva N.V."/>
            <person name="Savinova O.S."/>
            <person name="Shakhova N.V."/>
            <person name="Tyazhelova T.V."/>
            <person name="Vasina D.V."/>
        </authorList>
    </citation>
    <scope>NUCLEOTIDE SEQUENCE [LARGE SCALE GENOMIC DNA]</scope>
    <source>
        <strain evidence="6 7">LE-BIN_3174</strain>
    </source>
</reference>
<dbReference type="OrthoDB" id="16535at2759"/>
<proteinExistence type="inferred from homology"/>
<dbReference type="PANTHER" id="PTHR13126:SF0">
    <property type="entry name" value="ATP SYNTHASE MITOCHONDRIAL F1 COMPLEX ASSEMBLY FACTOR 1"/>
    <property type="match status" value="1"/>
</dbReference>
<protein>
    <recommendedName>
        <fullName evidence="8">ATP synthase mitochondrial F1 complex assembly factor 1</fullName>
    </recommendedName>
</protein>
<evidence type="ECO:0000256" key="1">
    <source>
        <dbReference type="ARBA" id="ARBA00004173"/>
    </source>
</evidence>
<keyword evidence="4" id="KW-0496">Mitochondrion</keyword>
<evidence type="ECO:0000256" key="5">
    <source>
        <dbReference type="SAM" id="MobiDB-lite"/>
    </source>
</evidence>
<dbReference type="AlphaFoldDB" id="A0A4R0R8U9"/>
<dbReference type="PANTHER" id="PTHR13126">
    <property type="entry name" value="CHAPERONE ATP11"/>
    <property type="match status" value="1"/>
</dbReference>
<gene>
    <name evidence="6" type="ORF">EIP91_006206</name>
</gene>
<evidence type="ECO:0008006" key="8">
    <source>
        <dbReference type="Google" id="ProtNLM"/>
    </source>
</evidence>
<dbReference type="STRING" id="92696.A0A4R0R8U9"/>
<name>A0A4R0R8U9_9APHY</name>
<dbReference type="GO" id="GO:0033615">
    <property type="term" value="P:mitochondrial proton-transporting ATP synthase complex assembly"/>
    <property type="evidence" value="ECO:0007669"/>
    <property type="project" value="TreeGrafter"/>
</dbReference>
<accession>A0A4R0R8U9</accession>
<dbReference type="InterPro" id="IPR010591">
    <property type="entry name" value="ATP11"/>
</dbReference>
<evidence type="ECO:0000256" key="2">
    <source>
        <dbReference type="ARBA" id="ARBA00009116"/>
    </source>
</evidence>
<feature type="compositionally biased region" description="Basic and acidic residues" evidence="5">
    <location>
        <begin position="74"/>
        <end position="90"/>
    </location>
</feature>
<dbReference type="EMBL" id="RWJN01000334">
    <property type="protein sequence ID" value="TCD62943.1"/>
    <property type="molecule type" value="Genomic_DNA"/>
</dbReference>
<sequence length="349" mass="39103">MHRVFGRSLTGSVSRRAIISRPTQRWFARSSNPWKDHGVGSQGRIVYTDKYSEKLQKLAEKQGVTVEELVTRSKEKAEREKKERLARTEQLDQVTTTSARGYASADVAAENGGDVHIEKPAAPRPAIRKDSSPVKPLSTILNFDRLFGEPHTADQVATLWNAYHSSKSGGTGRGYLSAAIPVDKEDAQLAESDKPIDGPVQTPVEFFYMQWDFHGSPPDPMSRNDPFTAARPSNLPPTSTILFTPLVEFQTHKSFATPHLVVTHYTDLAQSHGLVLFRGEITPRSAQGAGNQVSYHLEQHHAQVLALGVQKFYLWSSDNNERKELLKAFHERPEDFKWEHLLRLSATTP</sequence>
<feature type="region of interest" description="Disordered" evidence="5">
    <location>
        <begin position="74"/>
        <end position="134"/>
    </location>
</feature>
<comment type="subcellular location">
    <subcellularLocation>
        <location evidence="1">Mitochondrion</location>
    </subcellularLocation>
</comment>
<dbReference type="Proteomes" id="UP000292702">
    <property type="component" value="Unassembled WGS sequence"/>
</dbReference>
<comment type="caution">
    <text evidence="6">The sequence shown here is derived from an EMBL/GenBank/DDBJ whole genome shotgun (WGS) entry which is preliminary data.</text>
</comment>
<keyword evidence="7" id="KW-1185">Reference proteome</keyword>
<feature type="compositionally biased region" description="Basic and acidic residues" evidence="5">
    <location>
        <begin position="113"/>
        <end position="132"/>
    </location>
</feature>
<keyword evidence="3" id="KW-0809">Transit peptide</keyword>
<evidence type="ECO:0000256" key="4">
    <source>
        <dbReference type="ARBA" id="ARBA00023128"/>
    </source>
</evidence>
<dbReference type="Pfam" id="PF06644">
    <property type="entry name" value="ATP11"/>
    <property type="match status" value="1"/>
</dbReference>
<evidence type="ECO:0000313" key="7">
    <source>
        <dbReference type="Proteomes" id="UP000292702"/>
    </source>
</evidence>
<organism evidence="6 7">
    <name type="scientific">Steccherinum ochraceum</name>
    <dbReference type="NCBI Taxonomy" id="92696"/>
    <lineage>
        <taxon>Eukaryota</taxon>
        <taxon>Fungi</taxon>
        <taxon>Dikarya</taxon>
        <taxon>Basidiomycota</taxon>
        <taxon>Agaricomycotina</taxon>
        <taxon>Agaricomycetes</taxon>
        <taxon>Polyporales</taxon>
        <taxon>Steccherinaceae</taxon>
        <taxon>Steccherinum</taxon>
    </lineage>
</organism>
<evidence type="ECO:0000313" key="6">
    <source>
        <dbReference type="EMBL" id="TCD62943.1"/>
    </source>
</evidence>